<dbReference type="Gene3D" id="1.50.10.10">
    <property type="match status" value="1"/>
</dbReference>
<dbReference type="SUPFAM" id="SSF48208">
    <property type="entry name" value="Six-hairpin glycosidases"/>
    <property type="match status" value="1"/>
</dbReference>
<sequence>MTQDTEPRKQAEQLPQDERAAQEPRLRDLALLSDRRSAALVSALGEVVWYCPGRFDAPSLLARLLDPVRGGSWAVVCPGAQGGGRSYVADSAVLESRLRLESSGGGAPLALTLTDFMPFGKGLPSGLCRTLSPAPQPLELVLRAAPDYARREAHLRPDGAGVQISDRQWLYASHPPRIEEGAVVVRVPAGEAAWALLSDDRLDAAPGWADVARWREQTLAAWQELAAHAGYHGPYQHAVRSSLRALRMLTDGNSGATIAAPTTSLPEVAGGDKNWDYRYVWLRDAGMVVSALTRIESDGSEGRQFLAFICGTAHREDGLPAPPFMTVGGGDPPAEIELNLRGYQDSRPVRIGNGARGQLQLDAYGNVLLAAKLIYERFGTREHWSVVERLAEYLCDHWQDDDYGIWEERQKRPYVAGKVLAATALEYIAGSASTPEQAARWRRAAAAARDWVACHGLTAEGAYAYVAGEEGVDLTAALYPVWGYCAPDTPEMLATLRVLERDYCHNHLYWRHLAGETDRREGVFLAGTLWVAQYWVMRDPQRARTILEAVLAQASDLGFLAEEADPWTGELLGNYPQTFVHAALIGMVIDLKAALADLEAV</sequence>
<evidence type="ECO:0000313" key="4">
    <source>
        <dbReference type="Proteomes" id="UP000661918"/>
    </source>
</evidence>
<dbReference type="InterPro" id="IPR008928">
    <property type="entry name" value="6-hairpin_glycosidase_sf"/>
</dbReference>
<gene>
    <name evidence="3" type="ORF">GCM10010841_04610</name>
</gene>
<feature type="region of interest" description="Disordered" evidence="1">
    <location>
        <begin position="1"/>
        <end position="22"/>
    </location>
</feature>
<dbReference type="Pfam" id="PF00723">
    <property type="entry name" value="Glyco_hydro_15"/>
    <property type="match status" value="2"/>
</dbReference>
<dbReference type="EMBL" id="BMOM01000002">
    <property type="protein sequence ID" value="GGL99140.1"/>
    <property type="molecule type" value="Genomic_DNA"/>
</dbReference>
<dbReference type="InterPro" id="IPR011613">
    <property type="entry name" value="GH15-like"/>
</dbReference>
<dbReference type="PANTHER" id="PTHR31616:SF0">
    <property type="entry name" value="GLUCAN 1,4-ALPHA-GLUCOSIDASE"/>
    <property type="match status" value="1"/>
</dbReference>
<organism evidence="3 4">
    <name type="scientific">Deinococcus aerophilus</name>
    <dbReference type="NCBI Taxonomy" id="522488"/>
    <lineage>
        <taxon>Bacteria</taxon>
        <taxon>Thermotogati</taxon>
        <taxon>Deinococcota</taxon>
        <taxon>Deinococci</taxon>
        <taxon>Deinococcales</taxon>
        <taxon>Deinococcaceae</taxon>
        <taxon>Deinococcus</taxon>
    </lineage>
</organism>
<dbReference type="PANTHER" id="PTHR31616">
    <property type="entry name" value="TREHALASE"/>
    <property type="match status" value="1"/>
</dbReference>
<accession>A0ABQ2GJX5</accession>
<proteinExistence type="predicted"/>
<keyword evidence="4" id="KW-1185">Reference proteome</keyword>
<dbReference type="Proteomes" id="UP000661918">
    <property type="component" value="Unassembled WGS sequence"/>
</dbReference>
<evidence type="ECO:0000313" key="3">
    <source>
        <dbReference type="EMBL" id="GGL99140.1"/>
    </source>
</evidence>
<name>A0ABQ2GJX5_9DEIO</name>
<protein>
    <submittedName>
        <fullName evidence="3">Glycosyl hydrolase</fullName>
    </submittedName>
</protein>
<dbReference type="InterPro" id="IPR012341">
    <property type="entry name" value="6hp_glycosidase-like_sf"/>
</dbReference>
<evidence type="ECO:0000256" key="1">
    <source>
        <dbReference type="SAM" id="MobiDB-lite"/>
    </source>
</evidence>
<dbReference type="RefSeq" id="WP_188900934.1">
    <property type="nucleotide sequence ID" value="NZ_BMOM01000002.1"/>
</dbReference>
<evidence type="ECO:0000259" key="2">
    <source>
        <dbReference type="Pfam" id="PF00723"/>
    </source>
</evidence>
<comment type="caution">
    <text evidence="3">The sequence shown here is derived from an EMBL/GenBank/DDBJ whole genome shotgun (WGS) entry which is preliminary data.</text>
</comment>
<feature type="domain" description="GH15-like" evidence="2">
    <location>
        <begin position="234"/>
        <end position="530"/>
    </location>
</feature>
<feature type="domain" description="GH15-like" evidence="2">
    <location>
        <begin position="543"/>
        <end position="586"/>
    </location>
</feature>
<keyword evidence="3" id="KW-0378">Hydrolase</keyword>
<dbReference type="GO" id="GO:0016787">
    <property type="term" value="F:hydrolase activity"/>
    <property type="evidence" value="ECO:0007669"/>
    <property type="project" value="UniProtKB-KW"/>
</dbReference>
<reference evidence="4" key="1">
    <citation type="journal article" date="2019" name="Int. J. Syst. Evol. Microbiol.">
        <title>The Global Catalogue of Microorganisms (GCM) 10K type strain sequencing project: providing services to taxonomists for standard genome sequencing and annotation.</title>
        <authorList>
            <consortium name="The Broad Institute Genomics Platform"/>
            <consortium name="The Broad Institute Genome Sequencing Center for Infectious Disease"/>
            <person name="Wu L."/>
            <person name="Ma J."/>
        </authorList>
    </citation>
    <scope>NUCLEOTIDE SEQUENCE [LARGE SCALE GENOMIC DNA]</scope>
    <source>
        <strain evidence="4">JCM 15443</strain>
    </source>
</reference>